<proteinExistence type="inferred from homology"/>
<name>A0A7Y9PE88_9BACT</name>
<dbReference type="RefSeq" id="WP_246301564.1">
    <property type="nucleotide sequence ID" value="NZ_JACCCW010000001.1"/>
</dbReference>
<dbReference type="Pfam" id="PF02321">
    <property type="entry name" value="OEP"/>
    <property type="match status" value="2"/>
</dbReference>
<keyword evidence="4" id="KW-1134">Transmembrane beta strand</keyword>
<comment type="similarity">
    <text evidence="2">Belongs to the outer membrane factor (OMF) (TC 1.B.17) family.</text>
</comment>
<dbReference type="InterPro" id="IPR003423">
    <property type="entry name" value="OMP_efflux"/>
</dbReference>
<keyword evidence="3" id="KW-0813">Transport</keyword>
<evidence type="ECO:0000256" key="7">
    <source>
        <dbReference type="ARBA" id="ARBA00023237"/>
    </source>
</evidence>
<keyword evidence="5" id="KW-0812">Transmembrane</keyword>
<accession>A0A7Y9PE88</accession>
<dbReference type="GO" id="GO:0015562">
    <property type="term" value="F:efflux transmembrane transporter activity"/>
    <property type="evidence" value="ECO:0007669"/>
    <property type="project" value="InterPro"/>
</dbReference>
<evidence type="ECO:0000256" key="5">
    <source>
        <dbReference type="ARBA" id="ARBA00022692"/>
    </source>
</evidence>
<evidence type="ECO:0000256" key="2">
    <source>
        <dbReference type="ARBA" id="ARBA00007613"/>
    </source>
</evidence>
<dbReference type="PANTHER" id="PTHR30026:SF20">
    <property type="entry name" value="OUTER MEMBRANE PROTEIN TOLC"/>
    <property type="match status" value="1"/>
</dbReference>
<keyword evidence="6" id="KW-0472">Membrane</keyword>
<comment type="caution">
    <text evidence="8">The sequence shown here is derived from an EMBL/GenBank/DDBJ whole genome shotgun (WGS) entry which is preliminary data.</text>
</comment>
<evidence type="ECO:0000256" key="4">
    <source>
        <dbReference type="ARBA" id="ARBA00022452"/>
    </source>
</evidence>
<protein>
    <submittedName>
        <fullName evidence="8">Outer membrane protein TolC</fullName>
    </submittedName>
</protein>
<dbReference type="InterPro" id="IPR051906">
    <property type="entry name" value="TolC-like"/>
</dbReference>
<dbReference type="GO" id="GO:0015288">
    <property type="term" value="F:porin activity"/>
    <property type="evidence" value="ECO:0007669"/>
    <property type="project" value="TreeGrafter"/>
</dbReference>
<dbReference type="PANTHER" id="PTHR30026">
    <property type="entry name" value="OUTER MEMBRANE PROTEIN TOLC"/>
    <property type="match status" value="1"/>
</dbReference>
<gene>
    <name evidence="8" type="ORF">HDF17_000546</name>
</gene>
<dbReference type="GO" id="GO:0009279">
    <property type="term" value="C:cell outer membrane"/>
    <property type="evidence" value="ECO:0007669"/>
    <property type="project" value="UniProtKB-SubCell"/>
</dbReference>
<dbReference type="Proteomes" id="UP000589520">
    <property type="component" value="Unassembled WGS sequence"/>
</dbReference>
<dbReference type="EMBL" id="JACCCW010000001">
    <property type="protein sequence ID" value="NYF78259.1"/>
    <property type="molecule type" value="Genomic_DNA"/>
</dbReference>
<dbReference type="GO" id="GO:1990281">
    <property type="term" value="C:efflux pump complex"/>
    <property type="evidence" value="ECO:0007669"/>
    <property type="project" value="TreeGrafter"/>
</dbReference>
<keyword evidence="9" id="KW-1185">Reference proteome</keyword>
<comment type="subcellular location">
    <subcellularLocation>
        <location evidence="1">Cell outer membrane</location>
    </subcellularLocation>
</comment>
<evidence type="ECO:0000313" key="9">
    <source>
        <dbReference type="Proteomes" id="UP000589520"/>
    </source>
</evidence>
<evidence type="ECO:0000256" key="6">
    <source>
        <dbReference type="ARBA" id="ARBA00023136"/>
    </source>
</evidence>
<dbReference type="AlphaFoldDB" id="A0A7Y9PE88"/>
<reference evidence="8 9" key="1">
    <citation type="submission" date="2020-07" db="EMBL/GenBank/DDBJ databases">
        <title>Genomic Encyclopedia of Type Strains, Phase IV (KMG-V): Genome sequencing to study the core and pangenomes of soil and plant-associated prokaryotes.</title>
        <authorList>
            <person name="Whitman W."/>
        </authorList>
    </citation>
    <scope>NUCLEOTIDE SEQUENCE [LARGE SCALE GENOMIC DNA]</scope>
    <source>
        <strain evidence="8 9">X4EP2</strain>
    </source>
</reference>
<sequence length="476" mass="51447">MAVLCWMVGFSAQAQDASGLPSAPTPAAGVLTATAPVTKLAGDVVVEKETDGPLSLSIDDAIALGLKRNLQVELGVQNERRVKGEVLTVGNALLPSVTAKLSTGTQEVNLAAMGFKPSLLAEFGLTDFKTIVKVDTTSAQLKVDQQLFNVPAYYLYRSAQKAVNAASFATLNARGSVALSVGSEYLRALADSSQISNAQALLKADEVVLKQAVDSHAAGVGTNLDVLRARVAYQQQQQVLINDENAFAKDKIALNRLMGLPAGQELRLTDPVPFDQMTAMPLVQARDLAYTRRKDYLQLLSELEVAERSEKAVKYEYAPTVSFGGFYGVLGMTHGLYHGDFTAQGQVSIPIFHEAEFRGEREVASSQMIGLRQQIASLRDTIDEQIREAMLDVESTQQLVSVAKSNVALSQQVLDDATDRFKAGVDDNLPVVQAQATLAGAQTRLVETLYQYNTAKLTLARNTGVVETRYREYLGK</sequence>
<evidence type="ECO:0000256" key="3">
    <source>
        <dbReference type="ARBA" id="ARBA00022448"/>
    </source>
</evidence>
<organism evidence="8 9">
    <name type="scientific">Granulicella arctica</name>
    <dbReference type="NCBI Taxonomy" id="940613"/>
    <lineage>
        <taxon>Bacteria</taxon>
        <taxon>Pseudomonadati</taxon>
        <taxon>Acidobacteriota</taxon>
        <taxon>Terriglobia</taxon>
        <taxon>Terriglobales</taxon>
        <taxon>Acidobacteriaceae</taxon>
        <taxon>Granulicella</taxon>
    </lineage>
</organism>
<keyword evidence="7" id="KW-0998">Cell outer membrane</keyword>
<evidence type="ECO:0000313" key="8">
    <source>
        <dbReference type="EMBL" id="NYF78259.1"/>
    </source>
</evidence>
<evidence type="ECO:0000256" key="1">
    <source>
        <dbReference type="ARBA" id="ARBA00004442"/>
    </source>
</evidence>
<dbReference type="Gene3D" id="1.20.1600.10">
    <property type="entry name" value="Outer membrane efflux proteins (OEP)"/>
    <property type="match status" value="1"/>
</dbReference>
<dbReference type="SUPFAM" id="SSF56954">
    <property type="entry name" value="Outer membrane efflux proteins (OEP)"/>
    <property type="match status" value="1"/>
</dbReference>